<evidence type="ECO:0000256" key="1">
    <source>
        <dbReference type="SAM" id="MobiDB-lite"/>
    </source>
</evidence>
<feature type="non-terminal residue" evidence="2">
    <location>
        <position position="1"/>
    </location>
</feature>
<feature type="region of interest" description="Disordered" evidence="1">
    <location>
        <begin position="24"/>
        <end position="46"/>
    </location>
</feature>
<name>A0A8J2J3Q6_9HEXA</name>
<evidence type="ECO:0000313" key="2">
    <source>
        <dbReference type="EMBL" id="CAG7689954.1"/>
    </source>
</evidence>
<dbReference type="Proteomes" id="UP000708208">
    <property type="component" value="Unassembled WGS sequence"/>
</dbReference>
<comment type="caution">
    <text evidence="2">The sequence shown here is derived from an EMBL/GenBank/DDBJ whole genome shotgun (WGS) entry which is preliminary data.</text>
</comment>
<gene>
    <name evidence="2" type="ORF">AFUS01_LOCUS3445</name>
</gene>
<sequence length="66" mass="7285">LCALCPMETNIRNGIESLEIEDSADIDTDPIASSSGVVHLTPPPEERDKWLESEITVTKIEEDDSE</sequence>
<dbReference type="EMBL" id="CAJVCH010020788">
    <property type="protein sequence ID" value="CAG7689954.1"/>
    <property type="molecule type" value="Genomic_DNA"/>
</dbReference>
<evidence type="ECO:0000313" key="3">
    <source>
        <dbReference type="Proteomes" id="UP000708208"/>
    </source>
</evidence>
<protein>
    <submittedName>
        <fullName evidence="2">Uncharacterized protein</fullName>
    </submittedName>
</protein>
<proteinExistence type="predicted"/>
<reference evidence="2" key="1">
    <citation type="submission" date="2021-06" db="EMBL/GenBank/DDBJ databases">
        <authorList>
            <person name="Hodson N. C."/>
            <person name="Mongue J. A."/>
            <person name="Jaron S. K."/>
        </authorList>
    </citation>
    <scope>NUCLEOTIDE SEQUENCE</scope>
</reference>
<organism evidence="2 3">
    <name type="scientific">Allacma fusca</name>
    <dbReference type="NCBI Taxonomy" id="39272"/>
    <lineage>
        <taxon>Eukaryota</taxon>
        <taxon>Metazoa</taxon>
        <taxon>Ecdysozoa</taxon>
        <taxon>Arthropoda</taxon>
        <taxon>Hexapoda</taxon>
        <taxon>Collembola</taxon>
        <taxon>Symphypleona</taxon>
        <taxon>Sminthuridae</taxon>
        <taxon>Allacma</taxon>
    </lineage>
</organism>
<accession>A0A8J2J3Q6</accession>
<dbReference type="AlphaFoldDB" id="A0A8J2J3Q6"/>
<keyword evidence="3" id="KW-1185">Reference proteome</keyword>